<dbReference type="SUPFAM" id="SSF100920">
    <property type="entry name" value="Heat shock protein 70kD (HSP70), peptide-binding domain"/>
    <property type="match status" value="1"/>
</dbReference>
<evidence type="ECO:0000256" key="3">
    <source>
        <dbReference type="ARBA" id="ARBA00022729"/>
    </source>
</evidence>
<keyword evidence="4 7" id="KW-0547">Nucleotide-binding</keyword>
<dbReference type="SUPFAM" id="SSF53067">
    <property type="entry name" value="Actin-like ATPase domain"/>
    <property type="match status" value="2"/>
</dbReference>
<keyword evidence="5" id="KW-0256">Endoplasmic reticulum</keyword>
<dbReference type="InterPro" id="IPR043129">
    <property type="entry name" value="ATPase_NBD"/>
</dbReference>
<dbReference type="GO" id="GO:0005788">
    <property type="term" value="C:endoplasmic reticulum lumen"/>
    <property type="evidence" value="ECO:0007669"/>
    <property type="project" value="UniProtKB-SubCell"/>
</dbReference>
<comment type="subcellular location">
    <subcellularLocation>
        <location evidence="1">Endoplasmic reticulum lumen</location>
    </subcellularLocation>
</comment>
<name>A0AAU9F1X2_DROMD</name>
<comment type="similarity">
    <text evidence="2 7">Belongs to the heat shock protein 70 family.</text>
</comment>
<dbReference type="PRINTS" id="PR00301">
    <property type="entry name" value="HEATSHOCK70"/>
</dbReference>
<dbReference type="Gene3D" id="3.90.640.10">
    <property type="entry name" value="Actin, Chain A, domain 4"/>
    <property type="match status" value="1"/>
</dbReference>
<evidence type="ECO:0000256" key="1">
    <source>
        <dbReference type="ARBA" id="ARBA00004319"/>
    </source>
</evidence>
<evidence type="ECO:0000256" key="6">
    <source>
        <dbReference type="ARBA" id="ARBA00022840"/>
    </source>
</evidence>
<dbReference type="NCBIfam" id="NF001413">
    <property type="entry name" value="PRK00290.1"/>
    <property type="match status" value="1"/>
</dbReference>
<accession>A0AAU9F1X2</accession>
<feature type="chain" id="PRO_5043392519" evidence="8">
    <location>
        <begin position="20"/>
        <end position="628"/>
    </location>
</feature>
<dbReference type="Gene3D" id="2.60.34.10">
    <property type="entry name" value="Substrate Binding Domain Of DNAk, Chain A, domain 1"/>
    <property type="match status" value="1"/>
</dbReference>
<dbReference type="InterPro" id="IPR029047">
    <property type="entry name" value="HSP70_peptide-bd_sf"/>
</dbReference>
<dbReference type="GO" id="GO:0005524">
    <property type="term" value="F:ATP binding"/>
    <property type="evidence" value="ECO:0007669"/>
    <property type="project" value="UniProtKB-KW"/>
</dbReference>
<dbReference type="PROSITE" id="PS00297">
    <property type="entry name" value="HSP70_1"/>
    <property type="match status" value="1"/>
</dbReference>
<protein>
    <submittedName>
        <fullName evidence="9">Endoplasmic reticulum chaperone BiP-like</fullName>
    </submittedName>
</protein>
<keyword evidence="3 8" id="KW-0732">Signal</keyword>
<keyword evidence="10" id="KW-1185">Reference proteome</keyword>
<evidence type="ECO:0000313" key="9">
    <source>
        <dbReference type="EMBL" id="BFF90516.1"/>
    </source>
</evidence>
<dbReference type="GO" id="GO:0140662">
    <property type="term" value="F:ATP-dependent protein folding chaperone"/>
    <property type="evidence" value="ECO:0007669"/>
    <property type="project" value="InterPro"/>
</dbReference>
<dbReference type="PROSITE" id="PS01036">
    <property type="entry name" value="HSP70_3"/>
    <property type="match status" value="1"/>
</dbReference>
<proteinExistence type="inferred from homology"/>
<evidence type="ECO:0000313" key="10">
    <source>
        <dbReference type="Proteomes" id="UP001500889"/>
    </source>
</evidence>
<organism evidence="9 10">
    <name type="scientific">Drosophila madeirensis</name>
    <name type="common">Fruit fly</name>
    <dbReference type="NCBI Taxonomy" id="30013"/>
    <lineage>
        <taxon>Eukaryota</taxon>
        <taxon>Metazoa</taxon>
        <taxon>Ecdysozoa</taxon>
        <taxon>Arthropoda</taxon>
        <taxon>Hexapoda</taxon>
        <taxon>Insecta</taxon>
        <taxon>Pterygota</taxon>
        <taxon>Neoptera</taxon>
        <taxon>Endopterygota</taxon>
        <taxon>Diptera</taxon>
        <taxon>Brachycera</taxon>
        <taxon>Muscomorpha</taxon>
        <taxon>Ephydroidea</taxon>
        <taxon>Drosophilidae</taxon>
        <taxon>Drosophila</taxon>
        <taxon>Sophophora</taxon>
    </lineage>
</organism>
<dbReference type="FunFam" id="3.30.420.40:FF:000026">
    <property type="entry name" value="Heat shock protein 70"/>
    <property type="match status" value="1"/>
</dbReference>
<keyword evidence="6 7" id="KW-0067">ATP-binding</keyword>
<dbReference type="Proteomes" id="UP001500889">
    <property type="component" value="Chromosome O"/>
</dbReference>
<evidence type="ECO:0000256" key="4">
    <source>
        <dbReference type="ARBA" id="ARBA00022741"/>
    </source>
</evidence>
<evidence type="ECO:0000256" key="8">
    <source>
        <dbReference type="SAM" id="SignalP"/>
    </source>
</evidence>
<evidence type="ECO:0000256" key="2">
    <source>
        <dbReference type="ARBA" id="ARBA00007381"/>
    </source>
</evidence>
<dbReference type="CDD" id="cd10241">
    <property type="entry name" value="ASKHA_NBD_HSP70_BiP"/>
    <property type="match status" value="1"/>
</dbReference>
<dbReference type="FunFam" id="2.60.34.10:FF:000012">
    <property type="entry name" value="Heat shock 70 kDa protein"/>
    <property type="match status" value="1"/>
</dbReference>
<dbReference type="FunFam" id="3.90.640.10:FF:000153">
    <property type="entry name" value="Endoplasmic reticulum chaperone BiP"/>
    <property type="match status" value="1"/>
</dbReference>
<dbReference type="InterPro" id="IPR042050">
    <property type="entry name" value="BIP_NBD"/>
</dbReference>
<dbReference type="PANTHER" id="PTHR19375">
    <property type="entry name" value="HEAT SHOCK PROTEIN 70KDA"/>
    <property type="match status" value="1"/>
</dbReference>
<dbReference type="InterPro" id="IPR013126">
    <property type="entry name" value="Hsp_70_fam"/>
</dbReference>
<dbReference type="EMBL" id="AP029263">
    <property type="protein sequence ID" value="BFF90516.1"/>
    <property type="molecule type" value="Genomic_DNA"/>
</dbReference>
<evidence type="ECO:0000256" key="7">
    <source>
        <dbReference type="RuleBase" id="RU003322"/>
    </source>
</evidence>
<feature type="signal peptide" evidence="8">
    <location>
        <begin position="1"/>
        <end position="19"/>
    </location>
</feature>
<dbReference type="Pfam" id="PF00012">
    <property type="entry name" value="HSP70"/>
    <property type="match status" value="1"/>
</dbReference>
<gene>
    <name evidence="9" type="ORF">DMAD_09022</name>
</gene>
<reference evidence="9 10" key="1">
    <citation type="submission" date="2024-02" db="EMBL/GenBank/DDBJ databases">
        <title>A chromosome-level genome assembly of Drosophila madeirensis, a fruit fly species endemic to Madeira island.</title>
        <authorList>
            <person name="Tomihara K."/>
            <person name="Llopart A."/>
            <person name="Yamamoto D."/>
        </authorList>
    </citation>
    <scope>NUCLEOTIDE SEQUENCE [LARGE SCALE GENOMIC DNA]</scope>
    <source>
        <strain evidence="9 10">RF1</strain>
    </source>
</reference>
<dbReference type="InterPro" id="IPR018181">
    <property type="entry name" value="Heat_shock_70_CS"/>
</dbReference>
<dbReference type="PROSITE" id="PS00329">
    <property type="entry name" value="HSP70_2"/>
    <property type="match status" value="1"/>
</dbReference>
<sequence length="628" mass="70161">MHIFLSLFGLAVFVWPSLGVENNQRQHHALPTVIGIDLGTTYSCVGVFLKGRAEIIANDWGSRLTPSLVSFAADGERLIGEAARNQLTKNPENTIYGVKRLIGREWFEPNMQKDIKLYPFKVIKKNSRPYIRVSTALGIRDYAPEEISAMVLAKMKQTAEDFLGRKITDAVVTVPARFNDAQRQATKNAAKIAGLNVLRFINEPTAAAMAYGFDRKGSAKRVLVFDLGGGTLDVSLVSIDNGVLEVVATNGDTHLGGQDFDQRVIDHFVQRYEQKGKDIRQNSSAMQKLRLQVEKAKRILSGSLQARIHIESFFEGQHFDHTLTRAKFEELNLELFRSTLQPVQTVLEDAQLQKTDVDEIVLIGGSTRIPKIQQLVEDYFDGKQLSRSINADEAVACGAAIHAGTLSGDQATNSTVLLDVIPLTLGVATVGGFMSQLIPRNTVIPTNKTRSFFTANDNQSFVTIQVYEGERPLTKDNHLLGTFKLTGIPEEPYRSFPIQVTFAVDVHGILEVSAKGVSADTNGQIVVTSDQYRLTPDQIDRMIHDAEIFAEKDKRFMENLMTRHKLESFAYNLLKEHGDTQPELKRAIDKVLWWLEHNPDASPEKCIKQQKYIEAIMRHQTAAVQDEL</sequence>
<dbReference type="Gene3D" id="3.30.420.40">
    <property type="match status" value="2"/>
</dbReference>
<dbReference type="AlphaFoldDB" id="A0AAU9F1X2"/>
<evidence type="ECO:0000256" key="5">
    <source>
        <dbReference type="ARBA" id="ARBA00022824"/>
    </source>
</evidence>